<dbReference type="VEuPathDB" id="PlasmoDB:PVP01_0001320"/>
<name>A0A1G4EC98_PLAVI</name>
<reference evidence="1 2" key="1">
    <citation type="submission" date="2016-07" db="EMBL/GenBank/DDBJ databases">
        <authorList>
            <consortium name="Pathogen Informatics"/>
        </authorList>
    </citation>
    <scope>NUCLEOTIDE SEQUENCE [LARGE SCALE GENOMIC DNA]</scope>
</reference>
<dbReference type="Proteomes" id="UP000305196">
    <property type="component" value="Unassembled WGS sequence"/>
</dbReference>
<dbReference type="EMBL" id="FLYI01000222">
    <property type="protein sequence ID" value="SCA81942.1"/>
    <property type="molecule type" value="Genomic_DNA"/>
</dbReference>
<organism evidence="1 2">
    <name type="scientific">Plasmodium vivax</name>
    <name type="common">malaria parasite P. vivax</name>
    <dbReference type="NCBI Taxonomy" id="5855"/>
    <lineage>
        <taxon>Eukaryota</taxon>
        <taxon>Sar</taxon>
        <taxon>Alveolata</taxon>
        <taxon>Apicomplexa</taxon>
        <taxon>Aconoidasida</taxon>
        <taxon>Haemosporida</taxon>
        <taxon>Plasmodiidae</taxon>
        <taxon>Plasmodium</taxon>
        <taxon>Plasmodium (Plasmodium)</taxon>
    </lineage>
</organism>
<dbReference type="VEuPathDB" id="PlasmoDB:PVW1_100018400"/>
<evidence type="ECO:0000313" key="2">
    <source>
        <dbReference type="Proteomes" id="UP000305196"/>
    </source>
</evidence>
<sequence>MGFSQLKEKYQFLGEVLNLYDKLDPAEIEDDQNQDILSLCDKSTNFRRNHTEVEKVVCKRLLNNLLQLKNVNYDDDFIKGCSNLYVWLYFKIKNSMISNDIINKIFELPKSHQSEGPKYNYCLYFSFNDKIPNPENLMKLRIFNDNADIFKSMLKDVKRSDVCSLKRYVYKCIEVYRAMYISYNFHLDCNSHQYKNACNIINDFKKLYSSFIYKNHDIAHDFPEFSSKTPTNIIEGCPSTENTADSTLNKTPQTGDSMRGVVSPALGFTPVRKFLSFRKKKSSRAFSNLGAEVENELIIQQFEDTKINSVNPKYNVAYGSI</sequence>
<proteinExistence type="predicted"/>
<dbReference type="VEuPathDB" id="PlasmoDB:PVPAM_000042200"/>
<evidence type="ECO:0000313" key="1">
    <source>
        <dbReference type="EMBL" id="SCA81942.1"/>
    </source>
</evidence>
<gene>
    <name evidence="1" type="ORF">PVC01_000050400</name>
</gene>
<dbReference type="AlphaFoldDB" id="A0A1G4EC98"/>
<evidence type="ECO:0008006" key="3">
    <source>
        <dbReference type="Google" id="ProtNLM"/>
    </source>
</evidence>
<protein>
    <recommendedName>
        <fullName evidence="3">VIR protein</fullName>
    </recommendedName>
</protein>
<accession>A0A1G4EC98</accession>